<dbReference type="PANTHER" id="PTHR31881">
    <property type="match status" value="1"/>
</dbReference>
<feature type="transmembrane region" description="Helical" evidence="1">
    <location>
        <begin position="188"/>
        <end position="209"/>
    </location>
</feature>
<evidence type="ECO:0000313" key="2">
    <source>
        <dbReference type="Proteomes" id="UP000515121"/>
    </source>
</evidence>
<evidence type="ECO:0000313" key="3">
    <source>
        <dbReference type="RefSeq" id="XP_022760941.1"/>
    </source>
</evidence>
<reference evidence="3" key="1">
    <citation type="submission" date="2025-08" db="UniProtKB">
        <authorList>
            <consortium name="RefSeq"/>
        </authorList>
    </citation>
    <scope>IDENTIFICATION</scope>
    <source>
        <tissue evidence="3">Fruit stalk</tissue>
    </source>
</reference>
<dbReference type="AlphaFoldDB" id="A0A6P6A854"/>
<sequence length="216" mass="23992">MGLILYLDTVFIPFSLFLVLGYHACLWQSFKQKPSTTKIGLDKFRRKTWFLDIKQGDDKKGMLAVQSLRNTLMATILNASVAILVNLALAALTNNTYTANHLFNSEIFGSQSGRMYALKYGSASLFLLVSFLCYSMALGYLIDANFLINASGDDQFSSDPAYTQTIFERGFALALIGNRVLCISFPTLLWMFGPLPVALSTAALVWGLYELDFNAN</sequence>
<keyword evidence="1" id="KW-1133">Transmembrane helix</keyword>
<protein>
    <submittedName>
        <fullName evidence="3">Uncharacterized protein LOC111307194</fullName>
    </submittedName>
</protein>
<keyword evidence="2" id="KW-1185">Reference proteome</keyword>
<feature type="transmembrane region" description="Helical" evidence="1">
    <location>
        <begin position="6"/>
        <end position="25"/>
    </location>
</feature>
<dbReference type="PANTHER" id="PTHR31881:SF11">
    <property type="entry name" value="PROTEIN, PUTATIVE-RELATED"/>
    <property type="match status" value="1"/>
</dbReference>
<dbReference type="RefSeq" id="XP_022760941.1">
    <property type="nucleotide sequence ID" value="XM_022905206.1"/>
</dbReference>
<dbReference type="GeneID" id="111307194"/>
<dbReference type="InterPro" id="IPR006747">
    <property type="entry name" value="DUF599"/>
</dbReference>
<feature type="transmembrane region" description="Helical" evidence="1">
    <location>
        <begin position="120"/>
        <end position="142"/>
    </location>
</feature>
<dbReference type="OrthoDB" id="761598at2759"/>
<evidence type="ECO:0000256" key="1">
    <source>
        <dbReference type="SAM" id="Phobius"/>
    </source>
</evidence>
<feature type="transmembrane region" description="Helical" evidence="1">
    <location>
        <begin position="72"/>
        <end position="92"/>
    </location>
</feature>
<dbReference type="KEGG" id="dzi:111307194"/>
<name>A0A6P6A854_DURZI</name>
<keyword evidence="1" id="KW-0812">Transmembrane</keyword>
<organism evidence="2 3">
    <name type="scientific">Durio zibethinus</name>
    <name type="common">Durian</name>
    <dbReference type="NCBI Taxonomy" id="66656"/>
    <lineage>
        <taxon>Eukaryota</taxon>
        <taxon>Viridiplantae</taxon>
        <taxon>Streptophyta</taxon>
        <taxon>Embryophyta</taxon>
        <taxon>Tracheophyta</taxon>
        <taxon>Spermatophyta</taxon>
        <taxon>Magnoliopsida</taxon>
        <taxon>eudicotyledons</taxon>
        <taxon>Gunneridae</taxon>
        <taxon>Pentapetalae</taxon>
        <taxon>rosids</taxon>
        <taxon>malvids</taxon>
        <taxon>Malvales</taxon>
        <taxon>Malvaceae</taxon>
        <taxon>Helicteroideae</taxon>
        <taxon>Durio</taxon>
    </lineage>
</organism>
<dbReference type="Proteomes" id="UP000515121">
    <property type="component" value="Unplaced"/>
</dbReference>
<keyword evidence="1" id="KW-0472">Membrane</keyword>
<dbReference type="Pfam" id="PF04654">
    <property type="entry name" value="DUF599"/>
    <property type="match status" value="1"/>
</dbReference>
<proteinExistence type="predicted"/>
<accession>A0A6P6A854</accession>
<gene>
    <name evidence="3" type="primary">LOC111307194</name>
</gene>